<dbReference type="Gene3D" id="3.40.50.1820">
    <property type="entry name" value="alpha/beta hydrolase"/>
    <property type="match status" value="1"/>
</dbReference>
<reference evidence="2 3" key="1">
    <citation type="submission" date="2018-07" db="EMBL/GenBank/DDBJ databases">
        <title>Genomic Encyclopedia of Type Strains, Phase IV (KMG-IV): sequencing the most valuable type-strain genomes for metagenomic binning, comparative biology and taxonomic classification.</title>
        <authorList>
            <person name="Goeker M."/>
        </authorList>
    </citation>
    <scope>NUCLEOTIDE SEQUENCE [LARGE SCALE GENOMIC DNA]</scope>
    <source>
        <strain evidence="2 3">DSM 44290</strain>
    </source>
</reference>
<evidence type="ECO:0000259" key="1">
    <source>
        <dbReference type="Pfam" id="PF12697"/>
    </source>
</evidence>
<dbReference type="AlphaFoldDB" id="A0A370I2I7"/>
<proteinExistence type="predicted"/>
<dbReference type="InterPro" id="IPR000073">
    <property type="entry name" value="AB_hydrolase_1"/>
</dbReference>
<protein>
    <submittedName>
        <fullName evidence="2">Pimeloyl-ACP methyl ester carboxylesterase</fullName>
    </submittedName>
</protein>
<dbReference type="PANTHER" id="PTHR46438:SF11">
    <property type="entry name" value="LIPASE-RELATED"/>
    <property type="match status" value="1"/>
</dbReference>
<name>A0A370I2I7_9NOCA</name>
<organism evidence="2 3">
    <name type="scientific">Nocardia pseudobrasiliensis</name>
    <dbReference type="NCBI Taxonomy" id="45979"/>
    <lineage>
        <taxon>Bacteria</taxon>
        <taxon>Bacillati</taxon>
        <taxon>Actinomycetota</taxon>
        <taxon>Actinomycetes</taxon>
        <taxon>Mycobacteriales</taxon>
        <taxon>Nocardiaceae</taxon>
        <taxon>Nocardia</taxon>
    </lineage>
</organism>
<accession>A0A370I2I7</accession>
<dbReference type="EMBL" id="QQBC01000007">
    <property type="protein sequence ID" value="RDI64780.1"/>
    <property type="molecule type" value="Genomic_DNA"/>
</dbReference>
<dbReference type="Proteomes" id="UP000254869">
    <property type="component" value="Unassembled WGS sequence"/>
</dbReference>
<evidence type="ECO:0000313" key="2">
    <source>
        <dbReference type="EMBL" id="RDI64780.1"/>
    </source>
</evidence>
<feature type="domain" description="AB hydrolase-1" evidence="1">
    <location>
        <begin position="15"/>
        <end position="255"/>
    </location>
</feature>
<dbReference type="Pfam" id="PF12697">
    <property type="entry name" value="Abhydrolase_6"/>
    <property type="match status" value="1"/>
</dbReference>
<dbReference type="PANTHER" id="PTHR46438">
    <property type="entry name" value="ALPHA/BETA-HYDROLASES SUPERFAMILY PROTEIN"/>
    <property type="match status" value="1"/>
</dbReference>
<gene>
    <name evidence="2" type="ORF">DFR76_107156</name>
</gene>
<comment type="caution">
    <text evidence="2">The sequence shown here is derived from an EMBL/GenBank/DDBJ whole genome shotgun (WGS) entry which is preliminary data.</text>
</comment>
<dbReference type="PRINTS" id="PR00111">
    <property type="entry name" value="ABHYDROLASE"/>
</dbReference>
<dbReference type="STRING" id="1210086.GCA_001613105_02420"/>
<keyword evidence="3" id="KW-1185">Reference proteome</keyword>
<sequence length="271" mass="29214">MIGWNRIERGSGEPLVLLHGAGGSARNWLPVLEPLAERRRVLALDFPGFGRTPFPADLEFTMDWVMRELATELARLGLAGPVDMAGNSMGGWFALEAAKRGMARSVVALAPAGLWRGAGMPALLYAQFQSALTFGLCTRGIGGLALHLAPVRMAGLALVTRHPERIPKRAGIAMIRDLDRSHRALRLAVHHARALRFEGGHGIEVPVTVAFGSHDLMLLSGVSRHRDQLPAHTRWVTLPGCGHVPMSDAPELVARTILDGIESAEIHEIGA</sequence>
<dbReference type="SUPFAM" id="SSF53474">
    <property type="entry name" value="alpha/beta-Hydrolases"/>
    <property type="match status" value="1"/>
</dbReference>
<dbReference type="InterPro" id="IPR029058">
    <property type="entry name" value="AB_hydrolase_fold"/>
</dbReference>
<evidence type="ECO:0000313" key="3">
    <source>
        <dbReference type="Proteomes" id="UP000254869"/>
    </source>
</evidence>
<dbReference type="RefSeq" id="WP_067996429.1">
    <property type="nucleotide sequence ID" value="NZ_QQBC01000007.1"/>
</dbReference>
<dbReference type="GO" id="GO:0003824">
    <property type="term" value="F:catalytic activity"/>
    <property type="evidence" value="ECO:0007669"/>
    <property type="project" value="UniProtKB-ARBA"/>
</dbReference>